<organism evidence="14 15">
    <name type="scientific">Candidatus Protoclostridium stercorigallinarum</name>
    <dbReference type="NCBI Taxonomy" id="2838741"/>
    <lineage>
        <taxon>Bacteria</taxon>
        <taxon>Bacillati</taxon>
        <taxon>Bacillota</taxon>
        <taxon>Clostridia</taxon>
        <taxon>Candidatus Protoclostridium</taxon>
    </lineage>
</organism>
<feature type="domain" description="Enolpyruvate transferase" evidence="13">
    <location>
        <begin position="14"/>
        <end position="413"/>
    </location>
</feature>
<evidence type="ECO:0000256" key="12">
    <source>
        <dbReference type="HAMAP-Rule" id="MF_00111"/>
    </source>
</evidence>
<dbReference type="InterPro" id="IPR013792">
    <property type="entry name" value="RNA3'P_cycl/enolpyr_Trfase_a/b"/>
</dbReference>
<dbReference type="GO" id="GO:0005737">
    <property type="term" value="C:cytoplasm"/>
    <property type="evidence" value="ECO:0007669"/>
    <property type="project" value="UniProtKB-SubCell"/>
</dbReference>
<evidence type="ECO:0000313" key="14">
    <source>
        <dbReference type="EMBL" id="HIW02774.1"/>
    </source>
</evidence>
<feature type="binding site" evidence="12">
    <location>
        <begin position="30"/>
        <end position="31"/>
    </location>
    <ligand>
        <name>phosphoenolpyruvate</name>
        <dbReference type="ChEBI" id="CHEBI:58702"/>
    </ligand>
</feature>
<keyword evidence="6 12" id="KW-0133">Cell shape</keyword>
<keyword evidence="12" id="KW-0670">Pyruvate</keyword>
<evidence type="ECO:0000256" key="5">
    <source>
        <dbReference type="ARBA" id="ARBA00022679"/>
    </source>
</evidence>
<evidence type="ECO:0000259" key="13">
    <source>
        <dbReference type="Pfam" id="PF00275"/>
    </source>
</evidence>
<proteinExistence type="inferred from homology"/>
<dbReference type="InterPro" id="IPR036968">
    <property type="entry name" value="Enolpyruvate_Tfrase_sf"/>
</dbReference>
<feature type="binding site" evidence="12">
    <location>
        <position position="313"/>
    </location>
    <ligand>
        <name>UDP-N-acetyl-alpha-D-glucosamine</name>
        <dbReference type="ChEBI" id="CHEBI:57705"/>
    </ligand>
</feature>
<dbReference type="InterPro" id="IPR050068">
    <property type="entry name" value="MurA_subfamily"/>
</dbReference>
<evidence type="ECO:0000256" key="4">
    <source>
        <dbReference type="ARBA" id="ARBA00022618"/>
    </source>
</evidence>
<sequence>MKNRALSGAEKYIVTGGARLYGEIEVSSAKNSVLPLVACSLMVNGEVFLSNCEPASDAVNMLAIVRSLGGRCGFENGGIYLDCRGVRRHEVGEELTGRLRSSVFILGALVSRFRRAEISYPGGCDIGPRPIDLHTSGLRSLGVRVCENGERLVCDGRDIRGGELHLPMPSVGATENLVMAAAGTEGHTVIRGAAEEPEIVDLQNFINACGGRVRGAGSSRIEIDGVKELHGTSFAPSGDRIAAGTYMIAGAICGGEITVRGCESGHLATLTGLLRRSGAIVAERTDGVTVISDGRLRAPGRIETSPYPGFPTDLQSPMTALAAGAKGTSYIIENLFENRFRHIPELMKMGADITVCGRAATVRGRKLHAADVEAKDLRGGAALVLAALGCEGRSTVAGAAHIDRGYFGFDRKLAALGADVRRVSALDM</sequence>
<keyword evidence="4 12" id="KW-0132">Cell division</keyword>
<accession>A0A9D1Q1V7</accession>
<comment type="caution">
    <text evidence="12">Lacks conserved residue(s) required for the propagation of feature annotation.</text>
</comment>
<keyword evidence="8 12" id="KW-0131">Cell cycle</keyword>
<dbReference type="GO" id="GO:0008760">
    <property type="term" value="F:UDP-N-acetylglucosamine 1-carboxyvinyltransferase activity"/>
    <property type="evidence" value="ECO:0007669"/>
    <property type="project" value="UniProtKB-UniRule"/>
</dbReference>
<reference evidence="14" key="1">
    <citation type="journal article" date="2021" name="PeerJ">
        <title>Extensive microbial diversity within the chicken gut microbiome revealed by metagenomics and culture.</title>
        <authorList>
            <person name="Gilroy R."/>
            <person name="Ravi A."/>
            <person name="Getino M."/>
            <person name="Pursley I."/>
            <person name="Horton D.L."/>
            <person name="Alikhan N.F."/>
            <person name="Baker D."/>
            <person name="Gharbi K."/>
            <person name="Hall N."/>
            <person name="Watson M."/>
            <person name="Adriaenssens E.M."/>
            <person name="Foster-Nyarko E."/>
            <person name="Jarju S."/>
            <person name="Secka A."/>
            <person name="Antonio M."/>
            <person name="Oren A."/>
            <person name="Chaudhuri R.R."/>
            <person name="La Ragione R."/>
            <person name="Hildebrand F."/>
            <person name="Pallen M.J."/>
        </authorList>
    </citation>
    <scope>NUCLEOTIDE SEQUENCE</scope>
    <source>
        <strain evidence="14">12435</strain>
    </source>
</reference>
<keyword evidence="5 12" id="KW-0808">Transferase</keyword>
<dbReference type="Proteomes" id="UP000823990">
    <property type="component" value="Unassembled WGS sequence"/>
</dbReference>
<dbReference type="AlphaFoldDB" id="A0A9D1Q1V7"/>
<gene>
    <name evidence="12 14" type="primary">murA</name>
    <name evidence="14" type="ORF">H9892_05485</name>
</gene>
<keyword evidence="7 12" id="KW-0573">Peptidoglycan synthesis</keyword>
<evidence type="ECO:0000256" key="11">
    <source>
        <dbReference type="ARBA" id="ARBA00047527"/>
    </source>
</evidence>
<feature type="binding site" evidence="12">
    <location>
        <position position="100"/>
    </location>
    <ligand>
        <name>UDP-N-acetyl-alpha-D-glucosamine</name>
        <dbReference type="ChEBI" id="CHEBI:57705"/>
    </ligand>
</feature>
<dbReference type="NCBIfam" id="TIGR01072">
    <property type="entry name" value="murA"/>
    <property type="match status" value="1"/>
</dbReference>
<dbReference type="CDD" id="cd01555">
    <property type="entry name" value="UdpNAET"/>
    <property type="match status" value="1"/>
</dbReference>
<dbReference type="GO" id="GO:0008360">
    <property type="term" value="P:regulation of cell shape"/>
    <property type="evidence" value="ECO:0007669"/>
    <property type="project" value="UniProtKB-KW"/>
</dbReference>
<dbReference type="InterPro" id="IPR001986">
    <property type="entry name" value="Enolpyruvate_Tfrase_dom"/>
</dbReference>
<dbReference type="GO" id="GO:0071555">
    <property type="term" value="P:cell wall organization"/>
    <property type="evidence" value="ECO:0007669"/>
    <property type="project" value="UniProtKB-KW"/>
</dbReference>
<evidence type="ECO:0000256" key="9">
    <source>
        <dbReference type="ARBA" id="ARBA00023316"/>
    </source>
</evidence>
<keyword evidence="3 12" id="KW-0963">Cytoplasm</keyword>
<dbReference type="SUPFAM" id="SSF55205">
    <property type="entry name" value="EPT/RTPC-like"/>
    <property type="match status" value="1"/>
</dbReference>
<evidence type="ECO:0000256" key="7">
    <source>
        <dbReference type="ARBA" id="ARBA00022984"/>
    </source>
</evidence>
<dbReference type="Pfam" id="PF00275">
    <property type="entry name" value="EPSP_synthase"/>
    <property type="match status" value="1"/>
</dbReference>
<evidence type="ECO:0000313" key="15">
    <source>
        <dbReference type="Proteomes" id="UP000823990"/>
    </source>
</evidence>
<comment type="similarity">
    <text evidence="10 12">Belongs to the EPSP synthase family. MurA subfamily.</text>
</comment>
<keyword evidence="9 12" id="KW-0961">Cell wall biogenesis/degradation</keyword>
<evidence type="ECO:0000256" key="3">
    <source>
        <dbReference type="ARBA" id="ARBA00022490"/>
    </source>
</evidence>
<evidence type="ECO:0000256" key="6">
    <source>
        <dbReference type="ARBA" id="ARBA00022960"/>
    </source>
</evidence>
<dbReference type="EC" id="2.5.1.7" evidence="12"/>
<dbReference type="PANTHER" id="PTHR43783">
    <property type="entry name" value="UDP-N-ACETYLGLUCOSAMINE 1-CARBOXYVINYLTRANSFERASE"/>
    <property type="match status" value="1"/>
</dbReference>
<dbReference type="GO" id="GO:0051301">
    <property type="term" value="P:cell division"/>
    <property type="evidence" value="ECO:0007669"/>
    <property type="project" value="UniProtKB-KW"/>
</dbReference>
<comment type="pathway">
    <text evidence="2 12">Cell wall biogenesis; peptidoglycan biosynthesis.</text>
</comment>
<evidence type="ECO:0000256" key="1">
    <source>
        <dbReference type="ARBA" id="ARBA00004496"/>
    </source>
</evidence>
<protein>
    <recommendedName>
        <fullName evidence="12">UDP-N-acetylglucosamine 1-carboxyvinyltransferase</fullName>
        <ecNumber evidence="12">2.5.1.7</ecNumber>
    </recommendedName>
    <alternativeName>
        <fullName evidence="12">Enoylpyruvate transferase</fullName>
    </alternativeName>
    <alternativeName>
        <fullName evidence="12">UDP-N-acetylglucosamine enolpyruvyl transferase</fullName>
        <shortName evidence="12">EPT</shortName>
    </alternativeName>
</protein>
<evidence type="ECO:0000256" key="2">
    <source>
        <dbReference type="ARBA" id="ARBA00004752"/>
    </source>
</evidence>
<comment type="catalytic activity">
    <reaction evidence="11 12">
        <text>phosphoenolpyruvate + UDP-N-acetyl-alpha-D-glucosamine = UDP-N-acetyl-3-O-(1-carboxyvinyl)-alpha-D-glucosamine + phosphate</text>
        <dbReference type="Rhea" id="RHEA:18681"/>
        <dbReference type="ChEBI" id="CHEBI:43474"/>
        <dbReference type="ChEBI" id="CHEBI:57705"/>
        <dbReference type="ChEBI" id="CHEBI:58702"/>
        <dbReference type="ChEBI" id="CHEBI:68483"/>
        <dbReference type="EC" id="2.5.1.7"/>
    </reaction>
</comment>
<dbReference type="EMBL" id="DXHS01000084">
    <property type="protein sequence ID" value="HIW02774.1"/>
    <property type="molecule type" value="Genomic_DNA"/>
</dbReference>
<feature type="binding site" evidence="12">
    <location>
        <position position="335"/>
    </location>
    <ligand>
        <name>UDP-N-acetyl-alpha-D-glucosamine</name>
        <dbReference type="ChEBI" id="CHEBI:57705"/>
    </ligand>
</feature>
<feature type="modified residue" description="2-(S-cysteinyl)pyruvic acid O-phosphothioketal" evidence="12">
    <location>
        <position position="124"/>
    </location>
</feature>
<comment type="function">
    <text evidence="12">Cell wall formation. Adds enolpyruvyl to UDP-N-acetylglucosamine.</text>
</comment>
<dbReference type="NCBIfam" id="NF006873">
    <property type="entry name" value="PRK09369.1"/>
    <property type="match status" value="1"/>
</dbReference>
<evidence type="ECO:0000256" key="8">
    <source>
        <dbReference type="ARBA" id="ARBA00023306"/>
    </source>
</evidence>
<dbReference type="Gene3D" id="3.65.10.10">
    <property type="entry name" value="Enolpyruvate transferase domain"/>
    <property type="match status" value="2"/>
</dbReference>
<name>A0A9D1Q1V7_9FIRM</name>
<dbReference type="HAMAP" id="MF_00111">
    <property type="entry name" value="MurA"/>
    <property type="match status" value="1"/>
</dbReference>
<comment type="caution">
    <text evidence="14">The sequence shown here is derived from an EMBL/GenBank/DDBJ whole genome shotgun (WGS) entry which is preliminary data.</text>
</comment>
<dbReference type="InterPro" id="IPR005750">
    <property type="entry name" value="UDP_GlcNAc_COvinyl_MurA"/>
</dbReference>
<evidence type="ECO:0000256" key="10">
    <source>
        <dbReference type="ARBA" id="ARBA00038367"/>
    </source>
</evidence>
<dbReference type="GO" id="GO:0019277">
    <property type="term" value="P:UDP-N-acetylgalactosamine biosynthetic process"/>
    <property type="evidence" value="ECO:0007669"/>
    <property type="project" value="InterPro"/>
</dbReference>
<reference evidence="14" key="2">
    <citation type="submission" date="2021-04" db="EMBL/GenBank/DDBJ databases">
        <authorList>
            <person name="Gilroy R."/>
        </authorList>
    </citation>
    <scope>NUCLEOTIDE SEQUENCE</scope>
    <source>
        <strain evidence="14">12435</strain>
    </source>
</reference>
<feature type="active site" description="Proton donor" evidence="12">
    <location>
        <position position="124"/>
    </location>
</feature>
<comment type="subcellular location">
    <subcellularLocation>
        <location evidence="1 12">Cytoplasm</location>
    </subcellularLocation>
</comment>
<dbReference type="PANTHER" id="PTHR43783:SF1">
    <property type="entry name" value="UDP-N-ACETYLGLUCOSAMINE 1-CARBOXYVINYLTRANSFERASE"/>
    <property type="match status" value="1"/>
</dbReference>
<feature type="binding site" evidence="12">
    <location>
        <begin position="129"/>
        <end position="133"/>
    </location>
    <ligand>
        <name>UDP-N-acetyl-alpha-D-glucosamine</name>
        <dbReference type="ChEBI" id="CHEBI:57705"/>
    </ligand>
</feature>
<dbReference type="GO" id="GO:0009252">
    <property type="term" value="P:peptidoglycan biosynthetic process"/>
    <property type="evidence" value="ECO:0007669"/>
    <property type="project" value="UniProtKB-UniRule"/>
</dbReference>